<dbReference type="EMBL" id="CADEPI010000887">
    <property type="protein sequence ID" value="CAB3388743.1"/>
    <property type="molecule type" value="Genomic_DNA"/>
</dbReference>
<evidence type="ECO:0000313" key="2">
    <source>
        <dbReference type="EMBL" id="CAB3388743.1"/>
    </source>
</evidence>
<name>A0A8S1E3Q0_9INSE</name>
<keyword evidence="1" id="KW-0732">Signal</keyword>
<organism evidence="2 3">
    <name type="scientific">Cloeon dipterum</name>
    <dbReference type="NCBI Taxonomy" id="197152"/>
    <lineage>
        <taxon>Eukaryota</taxon>
        <taxon>Metazoa</taxon>
        <taxon>Ecdysozoa</taxon>
        <taxon>Arthropoda</taxon>
        <taxon>Hexapoda</taxon>
        <taxon>Insecta</taxon>
        <taxon>Pterygota</taxon>
        <taxon>Palaeoptera</taxon>
        <taxon>Ephemeroptera</taxon>
        <taxon>Pisciforma</taxon>
        <taxon>Baetidae</taxon>
        <taxon>Cloeon</taxon>
    </lineage>
</organism>
<accession>A0A8S1E3Q0</accession>
<dbReference type="AlphaFoldDB" id="A0A8S1E3Q0"/>
<gene>
    <name evidence="2" type="ORF">CLODIP_2_CD15133</name>
</gene>
<protein>
    <submittedName>
        <fullName evidence="2">Uncharacterized protein</fullName>
    </submittedName>
</protein>
<evidence type="ECO:0000256" key="1">
    <source>
        <dbReference type="SAM" id="SignalP"/>
    </source>
</evidence>
<feature type="chain" id="PRO_5035800144" evidence="1">
    <location>
        <begin position="18"/>
        <end position="428"/>
    </location>
</feature>
<proteinExistence type="predicted"/>
<sequence length="428" mass="49825">MKIWIIILAHSVLMACAFRSVFSSKEKKNISKVKRHMRGVFDFFDQTDQKEFLLILGDTDGESGELSLFLTGTRNQTELIPTKRRRDLPFSAVDNQTGVLIIDLPYFDTAFRNVYIDLMMAFTHKLIFEKAKALRILLVMPDKGKKDIIRFSKLAVKLVAILDENFTDISSSITLVGAIKPKTSKEKVMTMLKDVVETLQDDMGFMIDTLNATYGNKPEDDEWIQKKLWWTKELMYTIDEEDLLAGFRRPGKNGTFWSEENRKNLRKLFFKTDDFATAHGSFEVIVDRKTKDYISNIDTSVFVKRGVLRKYTQLIVSAVLDIEFSSENAAHLDMLRSSEHKINKRTQNYLFYDGYVSKFKNFDDKNLEDYCLKAELGANIWSTFKFELEKLEFFEKLRGKYSTIRNYDLRNILVNEVQKHWKLASGSF</sequence>
<dbReference type="Proteomes" id="UP000494165">
    <property type="component" value="Unassembled WGS sequence"/>
</dbReference>
<keyword evidence="3" id="KW-1185">Reference proteome</keyword>
<comment type="caution">
    <text evidence="2">The sequence shown here is derived from an EMBL/GenBank/DDBJ whole genome shotgun (WGS) entry which is preliminary data.</text>
</comment>
<dbReference type="PROSITE" id="PS51257">
    <property type="entry name" value="PROKAR_LIPOPROTEIN"/>
    <property type="match status" value="1"/>
</dbReference>
<feature type="signal peptide" evidence="1">
    <location>
        <begin position="1"/>
        <end position="17"/>
    </location>
</feature>
<evidence type="ECO:0000313" key="3">
    <source>
        <dbReference type="Proteomes" id="UP000494165"/>
    </source>
</evidence>
<reference evidence="2 3" key="1">
    <citation type="submission" date="2020-04" db="EMBL/GenBank/DDBJ databases">
        <authorList>
            <person name="Alioto T."/>
            <person name="Alioto T."/>
            <person name="Gomez Garrido J."/>
        </authorList>
    </citation>
    <scope>NUCLEOTIDE SEQUENCE [LARGE SCALE GENOMIC DNA]</scope>
</reference>